<gene>
    <name evidence="10" type="ORF">NDN08_001569</name>
</gene>
<dbReference type="SUPFAM" id="SSF52540">
    <property type="entry name" value="P-loop containing nucleoside triphosphate hydrolases"/>
    <property type="match status" value="2"/>
</dbReference>
<protein>
    <recommendedName>
        <fullName evidence="8">ATPase ASNA1 homolog</fullName>
        <ecNumber evidence="8">3.6.-.-</ecNumber>
    </recommendedName>
    <alternativeName>
        <fullName evidence="8">Arsenical pump-driving ATPase homolog</fullName>
    </alternativeName>
    <alternativeName>
        <fullName evidence="8">Arsenite-stimulated ATPase</fullName>
    </alternativeName>
</protein>
<evidence type="ECO:0000313" key="10">
    <source>
        <dbReference type="EMBL" id="KAJ8905058.1"/>
    </source>
</evidence>
<dbReference type="InterPro" id="IPR016300">
    <property type="entry name" value="ATPase_ArsA/GET3"/>
</dbReference>
<dbReference type="Gene3D" id="3.40.50.300">
    <property type="entry name" value="P-loop containing nucleotide triphosphate hydrolases"/>
    <property type="match status" value="2"/>
</dbReference>
<name>A0AAV8URB8_9RHOD</name>
<proteinExistence type="inferred from homology"/>
<feature type="binding site" evidence="8">
    <location>
        <position position="267"/>
    </location>
    <ligand>
        <name>ATP</name>
        <dbReference type="ChEBI" id="CHEBI:30616"/>
    </ligand>
</feature>
<comment type="function">
    <text evidence="8">ATPase required for the post-translational delivery of tail-anchored (TA) proteins to the endoplasmic reticulum. Recognizes and selectively binds the transmembrane domain of TA proteins in the cytosol. This complex then targets to the endoplasmic reticulum by membrane-bound receptors, where the tail-anchored protein is released for insertion. This process is regulated by ATP binding and hydrolysis. ATP binding drives the homodimer towards the closed dimer state, facilitating recognition of newly synthesized TA membrane proteins. ATP hydrolysis is required for insertion. Subsequently, the homodimer reverts towards the open dimer state, lowering its affinity for the membrane-bound receptor, and returning it to the cytosol to initiate a new round of targeting.</text>
</comment>
<keyword evidence="6 8" id="KW-0256">Endoplasmic reticulum</keyword>
<keyword evidence="3 8" id="KW-0963">Cytoplasm</keyword>
<dbReference type="FunFam" id="3.40.50.300:FF:001459">
    <property type="entry name" value="ATPase ASNA1 homolog"/>
    <property type="match status" value="2"/>
</dbReference>
<dbReference type="EC" id="3.6.-.-" evidence="8"/>
<organism evidence="10 11">
    <name type="scientific">Rhodosorus marinus</name>
    <dbReference type="NCBI Taxonomy" id="101924"/>
    <lineage>
        <taxon>Eukaryota</taxon>
        <taxon>Rhodophyta</taxon>
        <taxon>Stylonematophyceae</taxon>
        <taxon>Stylonematales</taxon>
        <taxon>Stylonemataceae</taxon>
        <taxon>Rhodosorus</taxon>
    </lineage>
</organism>
<feature type="domain" description="ArsA/GET3 Anion-transporting ATPase-like" evidence="9">
    <location>
        <begin position="359"/>
        <end position="660"/>
    </location>
</feature>
<dbReference type="GO" id="GO:0015446">
    <property type="term" value="F:ATPase-coupled arsenite transmembrane transporter activity"/>
    <property type="evidence" value="ECO:0007669"/>
    <property type="project" value="InterPro"/>
</dbReference>
<keyword evidence="2 8" id="KW-0813">Transport</keyword>
<dbReference type="InterPro" id="IPR027541">
    <property type="entry name" value="Ars_ATPase"/>
</dbReference>
<dbReference type="PIRSF" id="PIRSF001327">
    <property type="entry name" value="Arsenical_pump-driving_ATPase"/>
    <property type="match status" value="1"/>
</dbReference>
<comment type="subcellular location">
    <subcellularLocation>
        <location evidence="8">Cytoplasm</location>
    </subcellularLocation>
    <subcellularLocation>
        <location evidence="8">Endoplasmic reticulum</location>
    </subcellularLocation>
</comment>
<evidence type="ECO:0000256" key="8">
    <source>
        <dbReference type="HAMAP-Rule" id="MF_03112"/>
    </source>
</evidence>
<comment type="caution">
    <text evidence="8">Lacks conserved residue(s) required for the propagation of feature annotation.</text>
</comment>
<reference evidence="10 11" key="1">
    <citation type="journal article" date="2023" name="Nat. Commun.">
        <title>Origin of minicircular mitochondrial genomes in red algae.</title>
        <authorList>
            <person name="Lee Y."/>
            <person name="Cho C.H."/>
            <person name="Lee Y.M."/>
            <person name="Park S.I."/>
            <person name="Yang J.H."/>
            <person name="West J.A."/>
            <person name="Bhattacharya D."/>
            <person name="Yoon H.S."/>
        </authorList>
    </citation>
    <scope>NUCLEOTIDE SEQUENCE [LARGE SCALE GENOMIC DNA]</scope>
    <source>
        <strain evidence="10 11">CCMP1338</strain>
        <tissue evidence="10">Whole cell</tissue>
    </source>
</reference>
<sequence length="664" mass="72557">MVNESLDSSLSSLVESQTLQWVFVGGKGGVGKTTTSSSLAVSLAQKKESVLLVSTDPAHNISDAFDQKFSKDPTKVRGMENLSAMEVEVSADGSMRMLEASVGQSFGEAAGPSLFPALDELIKMVPGIDEAIAFGLLVETIRSMNYSTIVFDTAPTGHTLRLLGFPNLFEKAIPKIEELNNRFGGMLGTLGSVSGMTQGSEPMNVTLGRMLKDLQDTVKQVTDQFQDPAKTTFVCVCIPEFLSVYETERLVQELSSFKIDVKNIVINQVIDLSKGIPAEALFAARSNIQMKYLKQIDELYAEDFHVVKVPILAEEIRGKDMIVEYSKMIMGENQKSFGLSSTSEYAGSLANLIEQRTLRWIFCGGKGGVGKTTTSCALATALAEDRAQNNLGPVLIISTDPAHNLSDAFKQRISPGGDPTKIEGFENLYAMEIEPQTAAESVLPREMLKDVAKFIPGVDELVSFSQIAKLVKSMEFSAVVFDTAPTGHTLKLLNFPKLFEKVLEQLGALKDRIDPLLQSLGPGLADSAGNPQDLFTAANQNIDDLKQVVAEVGEQMRDSDRTTFVCVAIAEFLSVYETERLVQELFTLEIDSRNIVVNQLLDPEETDKLSLLKARAAMQQKYVTQIEDLYPRSEFHICKVPVRGEEIRGLDLLKSFAAGLTGGQ</sequence>
<dbReference type="InterPro" id="IPR025723">
    <property type="entry name" value="ArsA/GET3_ATPase-like"/>
</dbReference>
<evidence type="ECO:0000256" key="2">
    <source>
        <dbReference type="ARBA" id="ARBA00022448"/>
    </source>
</evidence>
<feature type="active site" evidence="8">
    <location>
        <position position="56"/>
    </location>
</feature>
<evidence type="ECO:0000256" key="3">
    <source>
        <dbReference type="ARBA" id="ARBA00022490"/>
    </source>
</evidence>
<feature type="domain" description="ArsA/GET3 Anion-transporting ATPase-like" evidence="9">
    <location>
        <begin position="20"/>
        <end position="330"/>
    </location>
</feature>
<keyword evidence="4 8" id="KW-0547">Nucleotide-binding</keyword>
<dbReference type="Pfam" id="PF02374">
    <property type="entry name" value="ArsA_ATPase"/>
    <property type="match status" value="2"/>
</dbReference>
<keyword evidence="11" id="KW-1185">Reference proteome</keyword>
<feature type="binding site" evidence="8">
    <location>
        <position position="240"/>
    </location>
    <ligand>
        <name>ATP</name>
        <dbReference type="ChEBI" id="CHEBI:30616"/>
    </ligand>
</feature>
<evidence type="ECO:0000256" key="7">
    <source>
        <dbReference type="ARBA" id="ARBA00022840"/>
    </source>
</evidence>
<accession>A0AAV8URB8</accession>
<dbReference type="HAMAP" id="MF_03112">
    <property type="entry name" value="Asna1_Get3"/>
    <property type="match status" value="1"/>
</dbReference>
<evidence type="ECO:0000256" key="1">
    <source>
        <dbReference type="ARBA" id="ARBA00011040"/>
    </source>
</evidence>
<dbReference type="InterPro" id="IPR027542">
    <property type="entry name" value="ATPase_ArsA/GET3_euk"/>
</dbReference>
<dbReference type="AlphaFoldDB" id="A0AAV8URB8"/>
<dbReference type="GO" id="GO:0043529">
    <property type="term" value="C:GET complex"/>
    <property type="evidence" value="ECO:0007669"/>
    <property type="project" value="TreeGrafter"/>
</dbReference>
<dbReference type="Proteomes" id="UP001157974">
    <property type="component" value="Unassembled WGS sequence"/>
</dbReference>
<evidence type="ECO:0000256" key="5">
    <source>
        <dbReference type="ARBA" id="ARBA00022801"/>
    </source>
</evidence>
<dbReference type="EMBL" id="JAMWBK010000005">
    <property type="protein sequence ID" value="KAJ8905058.1"/>
    <property type="molecule type" value="Genomic_DNA"/>
</dbReference>
<dbReference type="NCBIfam" id="TIGR00345">
    <property type="entry name" value="GET3_arsA_TRC40"/>
    <property type="match status" value="2"/>
</dbReference>
<dbReference type="CDD" id="cd02035">
    <property type="entry name" value="ArsA"/>
    <property type="match status" value="2"/>
</dbReference>
<comment type="subunit">
    <text evidence="8">Homodimer.</text>
</comment>
<dbReference type="PANTHER" id="PTHR10803">
    <property type="entry name" value="ARSENICAL PUMP-DRIVING ATPASE ARSENITE-TRANSLOCATING ATPASE"/>
    <property type="match status" value="1"/>
</dbReference>
<dbReference type="GO" id="GO:0071816">
    <property type="term" value="P:tail-anchored membrane protein insertion into ER membrane"/>
    <property type="evidence" value="ECO:0007669"/>
    <property type="project" value="TreeGrafter"/>
</dbReference>
<evidence type="ECO:0000256" key="4">
    <source>
        <dbReference type="ARBA" id="ARBA00022741"/>
    </source>
</evidence>
<evidence type="ECO:0000256" key="6">
    <source>
        <dbReference type="ARBA" id="ARBA00022824"/>
    </source>
</evidence>
<dbReference type="GO" id="GO:0016887">
    <property type="term" value="F:ATP hydrolysis activity"/>
    <property type="evidence" value="ECO:0007669"/>
    <property type="project" value="InterPro"/>
</dbReference>
<comment type="similarity">
    <text evidence="1 8">Belongs to the arsA ATPase family.</text>
</comment>
<evidence type="ECO:0000259" key="9">
    <source>
        <dbReference type="Pfam" id="PF02374"/>
    </source>
</evidence>
<keyword evidence="7 8" id="KW-0067">ATP-binding</keyword>
<evidence type="ECO:0000313" key="11">
    <source>
        <dbReference type="Proteomes" id="UP001157974"/>
    </source>
</evidence>
<dbReference type="PANTHER" id="PTHR10803:SF3">
    <property type="entry name" value="ATPASE GET3"/>
    <property type="match status" value="1"/>
</dbReference>
<dbReference type="GO" id="GO:0005524">
    <property type="term" value="F:ATP binding"/>
    <property type="evidence" value="ECO:0007669"/>
    <property type="project" value="UniProtKB-UniRule"/>
</dbReference>
<dbReference type="InterPro" id="IPR027417">
    <property type="entry name" value="P-loop_NTPase"/>
</dbReference>
<feature type="binding site" evidence="8">
    <location>
        <begin position="27"/>
        <end position="34"/>
    </location>
    <ligand>
        <name>ATP</name>
        <dbReference type="ChEBI" id="CHEBI:30616"/>
    </ligand>
</feature>
<keyword evidence="5 8" id="KW-0378">Hydrolase</keyword>
<comment type="caution">
    <text evidence="10">The sequence shown here is derived from an EMBL/GenBank/DDBJ whole genome shotgun (WGS) entry which is preliminary data.</text>
</comment>